<accession>A0A1T5EN84</accession>
<feature type="transmembrane region" description="Helical" evidence="1">
    <location>
        <begin position="105"/>
        <end position="127"/>
    </location>
</feature>
<dbReference type="RefSeq" id="WP_079684449.1">
    <property type="nucleotide sequence ID" value="NZ_FUYQ01000029.1"/>
</dbReference>
<evidence type="ECO:0000313" key="3">
    <source>
        <dbReference type="Proteomes" id="UP000190852"/>
    </source>
</evidence>
<evidence type="ECO:0000313" key="2">
    <source>
        <dbReference type="EMBL" id="SKB85387.1"/>
    </source>
</evidence>
<keyword evidence="1" id="KW-1133">Transmembrane helix</keyword>
<name>A0A1T5EN84_9BACT</name>
<evidence type="ECO:0000256" key="1">
    <source>
        <dbReference type="SAM" id="Phobius"/>
    </source>
</evidence>
<feature type="transmembrane region" description="Helical" evidence="1">
    <location>
        <begin position="26"/>
        <end position="53"/>
    </location>
</feature>
<protein>
    <submittedName>
        <fullName evidence="2">Uncharacterized protein</fullName>
    </submittedName>
</protein>
<gene>
    <name evidence="2" type="ORF">SAMN05660349_03058</name>
</gene>
<dbReference type="Proteomes" id="UP000190852">
    <property type="component" value="Unassembled WGS sequence"/>
</dbReference>
<dbReference type="EMBL" id="FUYQ01000029">
    <property type="protein sequence ID" value="SKB85387.1"/>
    <property type="molecule type" value="Genomic_DNA"/>
</dbReference>
<sequence length="133" mass="16100">MNFFEYLFCRLYWWNTKIVKEKEMPVYYSIMGISVFHGFSILPVFDVLYVWIFDSYYIENIFFGLDTYLVIGVIVLAIDFLYFRNKQPILYKQFKKIPKQKKKRMDVLCIIYIVSIIVVNTLFTIYFRSKNAG</sequence>
<reference evidence="3" key="1">
    <citation type="submission" date="2017-02" db="EMBL/GenBank/DDBJ databases">
        <authorList>
            <person name="Varghese N."/>
            <person name="Submissions S."/>
        </authorList>
    </citation>
    <scope>NUCLEOTIDE SEQUENCE [LARGE SCALE GENOMIC DNA]</scope>
    <source>
        <strain evidence="3">DSM 24967</strain>
    </source>
</reference>
<proteinExistence type="predicted"/>
<keyword evidence="3" id="KW-1185">Reference proteome</keyword>
<keyword evidence="1" id="KW-0472">Membrane</keyword>
<organism evidence="2 3">
    <name type="scientific">Parabacteroides chartae</name>
    <dbReference type="NCBI Taxonomy" id="1037355"/>
    <lineage>
        <taxon>Bacteria</taxon>
        <taxon>Pseudomonadati</taxon>
        <taxon>Bacteroidota</taxon>
        <taxon>Bacteroidia</taxon>
        <taxon>Bacteroidales</taxon>
        <taxon>Tannerellaceae</taxon>
        <taxon>Parabacteroides</taxon>
    </lineage>
</organism>
<keyword evidence="1" id="KW-0812">Transmembrane</keyword>
<feature type="transmembrane region" description="Helical" evidence="1">
    <location>
        <begin position="65"/>
        <end position="84"/>
    </location>
</feature>
<dbReference type="AlphaFoldDB" id="A0A1T5EN84"/>